<sequence>MRPPAAAAAAAAAAAVPVRCFHSSSSSAARVLSAVPSPPSPAAPRPASANTPGSGSGSGSGSAAAQHATASRLWSNARKNRTHGNGSSTSNTTTSSTSNNATIARARARAQLLIKLGIDPTSALRATNAVAPAKPANAPTAPTALSRGRGRKTLKALRKATIAASIGGINLASVRAGALASGLGLSNASPSTPSRPAPPPPPPRERSASASSLRFPTRIERAAQNARAVQRATRAAPLMAHVDPSQAAPPVQVDEAKKAAEGSTSDSSDSLLWTLFSSLLSRQTGQRRDDAFPSESQQKEHQRGAFTQNYPSSASLVDSSRQRDRHQQDQEQDQDHPLQRSSSTHSIREPSYRVSSPSQNSSTTTNNNSNNNNNNNANQAHLREGILNSHAPPFFELLPLHLPADYPPPTPRIPDMEMRALALGVNHLAGDDVGPDTAWVLEKPARLEYLGDSVLELATRTLIFREVADLSPKTMAILKSHLVSNDILGHLYNQAGLETLRLDTAEWALETLRTQHPKSAIGPPPLHPSFSHSHAALMMKRRPPSSSSKDADEQHEAARRRRLALYLPDLPHSRKADLFEAYLGALYLSQPPSIASEWTQNLLRPFAARAMRHELMGIEEALTRAGVVRRRVRGGRESVGAGAGQIGGRRGKRRSGGEGEEEEGREGSWWRRLLGW</sequence>
<dbReference type="InterPro" id="IPR000999">
    <property type="entry name" value="RNase_III_dom"/>
</dbReference>
<dbReference type="PROSITE" id="PS50142">
    <property type="entry name" value="RNASE_3_2"/>
    <property type="match status" value="1"/>
</dbReference>
<feature type="compositionally biased region" description="Polar residues" evidence="1">
    <location>
        <begin position="305"/>
        <end position="317"/>
    </location>
</feature>
<dbReference type="PANTHER" id="PTHR48125">
    <property type="entry name" value="LP07818P1"/>
    <property type="match status" value="1"/>
</dbReference>
<dbReference type="Pfam" id="PF00636">
    <property type="entry name" value="Ribonuclease_3"/>
    <property type="match status" value="1"/>
</dbReference>
<feature type="region of interest" description="Disordered" evidence="1">
    <location>
        <begin position="185"/>
        <end position="215"/>
    </location>
</feature>
<dbReference type="Proteomes" id="UP000077684">
    <property type="component" value="Unassembled WGS sequence"/>
</dbReference>
<comment type="caution">
    <text evidence="3">The sequence shown here is derived from an EMBL/GenBank/DDBJ whole genome shotgun (WGS) entry which is preliminary data.</text>
</comment>
<name>A0A8X7MJ97_9BASI</name>
<accession>A0A8X7MJ97</accession>
<feature type="compositionally biased region" description="Low complexity" evidence="1">
    <location>
        <begin position="87"/>
        <end position="100"/>
    </location>
</feature>
<feature type="compositionally biased region" description="Basic and acidic residues" evidence="1">
    <location>
        <begin position="320"/>
        <end position="338"/>
    </location>
</feature>
<dbReference type="GO" id="GO:0004525">
    <property type="term" value="F:ribonuclease III activity"/>
    <property type="evidence" value="ECO:0007669"/>
    <property type="project" value="InterPro"/>
</dbReference>
<keyword evidence="4" id="KW-1185">Reference proteome</keyword>
<protein>
    <recommendedName>
        <fullName evidence="2">RNase III domain-containing protein</fullName>
    </recommendedName>
</protein>
<feature type="domain" description="RNase III" evidence="2">
    <location>
        <begin position="446"/>
        <end position="591"/>
    </location>
</feature>
<feature type="region of interest" description="Disordered" evidence="1">
    <location>
        <begin position="241"/>
        <end position="268"/>
    </location>
</feature>
<reference evidence="3" key="2">
    <citation type="journal article" date="2019" name="IMA Fungus">
        <title>Genome sequencing and comparison of five Tilletia species to identify candidate genes for the detection of regulated species infecting wheat.</title>
        <authorList>
            <person name="Nguyen H.D.T."/>
            <person name="Sultana T."/>
            <person name="Kesanakurti P."/>
            <person name="Hambleton S."/>
        </authorList>
    </citation>
    <scope>NUCLEOTIDE SEQUENCE</scope>
    <source>
        <strain evidence="3">DAOMC 236426</strain>
    </source>
</reference>
<dbReference type="InterPro" id="IPR036389">
    <property type="entry name" value="RNase_III_sf"/>
</dbReference>
<feature type="region of interest" description="Disordered" evidence="1">
    <location>
        <begin position="27"/>
        <end position="100"/>
    </location>
</feature>
<evidence type="ECO:0000313" key="3">
    <source>
        <dbReference type="EMBL" id="KAE8238301.1"/>
    </source>
</evidence>
<organism evidence="3 4">
    <name type="scientific">Tilletia controversa</name>
    <name type="common">dwarf bunt fungus</name>
    <dbReference type="NCBI Taxonomy" id="13291"/>
    <lineage>
        <taxon>Eukaryota</taxon>
        <taxon>Fungi</taxon>
        <taxon>Dikarya</taxon>
        <taxon>Basidiomycota</taxon>
        <taxon>Ustilaginomycotina</taxon>
        <taxon>Exobasidiomycetes</taxon>
        <taxon>Tilletiales</taxon>
        <taxon>Tilletiaceae</taxon>
        <taxon>Tilletia</taxon>
    </lineage>
</organism>
<dbReference type="EMBL" id="LWDE02002178">
    <property type="protein sequence ID" value="KAE8238301.1"/>
    <property type="molecule type" value="Genomic_DNA"/>
</dbReference>
<dbReference type="CDD" id="cd00593">
    <property type="entry name" value="RIBOc"/>
    <property type="match status" value="1"/>
</dbReference>
<evidence type="ECO:0000256" key="1">
    <source>
        <dbReference type="SAM" id="MobiDB-lite"/>
    </source>
</evidence>
<dbReference type="AlphaFoldDB" id="A0A8X7MJ97"/>
<dbReference type="SMART" id="SM00535">
    <property type="entry name" value="RIBOc"/>
    <property type="match status" value="1"/>
</dbReference>
<feature type="compositionally biased region" description="Low complexity" evidence="1">
    <location>
        <begin position="129"/>
        <end position="144"/>
    </location>
</feature>
<dbReference type="PANTHER" id="PTHR48125:SF10">
    <property type="entry name" value="OS12G0136300 PROTEIN"/>
    <property type="match status" value="1"/>
</dbReference>
<feature type="compositionally biased region" description="Basic and acidic residues" evidence="1">
    <location>
        <begin position="286"/>
        <end position="303"/>
    </location>
</feature>
<reference evidence="3" key="1">
    <citation type="submission" date="2016-04" db="EMBL/GenBank/DDBJ databases">
        <authorList>
            <person name="Nguyen H.D."/>
            <person name="Samba Siva P."/>
            <person name="Cullis J."/>
            <person name="Levesque C.A."/>
            <person name="Hambleton S."/>
        </authorList>
    </citation>
    <scope>NUCLEOTIDE SEQUENCE</scope>
    <source>
        <strain evidence="3">DAOMC 236426</strain>
    </source>
</reference>
<proteinExistence type="predicted"/>
<feature type="compositionally biased region" description="Low complexity" evidence="1">
    <location>
        <begin position="360"/>
        <end position="376"/>
    </location>
</feature>
<feature type="compositionally biased region" description="Pro residues" evidence="1">
    <location>
        <begin position="193"/>
        <end position="202"/>
    </location>
</feature>
<feature type="compositionally biased region" description="Low complexity" evidence="1">
    <location>
        <begin position="61"/>
        <end position="71"/>
    </location>
</feature>
<feature type="region of interest" description="Disordered" evidence="1">
    <location>
        <begin position="537"/>
        <end position="557"/>
    </location>
</feature>
<dbReference type="GO" id="GO:0006396">
    <property type="term" value="P:RNA processing"/>
    <property type="evidence" value="ECO:0007669"/>
    <property type="project" value="InterPro"/>
</dbReference>
<evidence type="ECO:0000259" key="2">
    <source>
        <dbReference type="PROSITE" id="PS50142"/>
    </source>
</evidence>
<evidence type="ECO:0000313" key="4">
    <source>
        <dbReference type="Proteomes" id="UP000077684"/>
    </source>
</evidence>
<gene>
    <name evidence="3" type="ORF">A4X06_0g8885</name>
</gene>
<feature type="region of interest" description="Disordered" evidence="1">
    <location>
        <begin position="284"/>
        <end position="378"/>
    </location>
</feature>
<dbReference type="Gene3D" id="1.10.1520.10">
    <property type="entry name" value="Ribonuclease III domain"/>
    <property type="match status" value="1"/>
</dbReference>
<feature type="region of interest" description="Disordered" evidence="1">
    <location>
        <begin position="129"/>
        <end position="150"/>
    </location>
</feature>
<dbReference type="SUPFAM" id="SSF69065">
    <property type="entry name" value="RNase III domain-like"/>
    <property type="match status" value="1"/>
</dbReference>
<feature type="region of interest" description="Disordered" evidence="1">
    <location>
        <begin position="636"/>
        <end position="676"/>
    </location>
</feature>